<reference evidence="3" key="1">
    <citation type="journal article" date="2019" name="Int. J. Syst. Evol. Microbiol.">
        <title>The Global Catalogue of Microorganisms (GCM) 10K type strain sequencing project: providing services to taxonomists for standard genome sequencing and annotation.</title>
        <authorList>
            <consortium name="The Broad Institute Genomics Platform"/>
            <consortium name="The Broad Institute Genome Sequencing Center for Infectious Disease"/>
            <person name="Wu L."/>
            <person name="Ma J."/>
        </authorList>
    </citation>
    <scope>NUCLEOTIDE SEQUENCE [LARGE SCALE GENOMIC DNA]</scope>
    <source>
        <strain evidence="3">ZS-35-S2</strain>
    </source>
</reference>
<accession>A0ABW5CIW5</accession>
<feature type="transmembrane region" description="Helical" evidence="1">
    <location>
        <begin position="6"/>
        <end position="22"/>
    </location>
</feature>
<evidence type="ECO:0000256" key="1">
    <source>
        <dbReference type="SAM" id="Phobius"/>
    </source>
</evidence>
<dbReference type="RefSeq" id="WP_209736643.1">
    <property type="nucleotide sequence ID" value="NZ_CP072611.1"/>
</dbReference>
<keyword evidence="1" id="KW-0812">Transmembrane</keyword>
<dbReference type="Proteomes" id="UP001597371">
    <property type="component" value="Unassembled WGS sequence"/>
</dbReference>
<gene>
    <name evidence="2" type="ORF">ACFSKQ_07085</name>
</gene>
<organism evidence="2 3">
    <name type="scientific">Aureimonas populi</name>
    <dbReference type="NCBI Taxonomy" id="1701758"/>
    <lineage>
        <taxon>Bacteria</taxon>
        <taxon>Pseudomonadati</taxon>
        <taxon>Pseudomonadota</taxon>
        <taxon>Alphaproteobacteria</taxon>
        <taxon>Hyphomicrobiales</taxon>
        <taxon>Aurantimonadaceae</taxon>
        <taxon>Aureimonas</taxon>
    </lineage>
</organism>
<dbReference type="EMBL" id="JBHUIJ010000006">
    <property type="protein sequence ID" value="MFD2237229.1"/>
    <property type="molecule type" value="Genomic_DNA"/>
</dbReference>
<keyword evidence="1" id="KW-0472">Membrane</keyword>
<comment type="caution">
    <text evidence="2">The sequence shown here is derived from an EMBL/GenBank/DDBJ whole genome shotgun (WGS) entry which is preliminary data.</text>
</comment>
<proteinExistence type="predicted"/>
<evidence type="ECO:0000313" key="3">
    <source>
        <dbReference type="Proteomes" id="UP001597371"/>
    </source>
</evidence>
<keyword evidence="3" id="KW-1185">Reference proteome</keyword>
<evidence type="ECO:0000313" key="2">
    <source>
        <dbReference type="EMBL" id="MFD2237229.1"/>
    </source>
</evidence>
<name>A0ABW5CIW5_9HYPH</name>
<keyword evidence="1" id="KW-1133">Transmembrane helix</keyword>
<protein>
    <submittedName>
        <fullName evidence="2">Uncharacterized protein</fullName>
    </submittedName>
</protein>
<sequence length="64" mass="7281">MVELMPPFVLLGIVGAAAYYGLQRMKKDAVRVMERNRRAEMETRTGAHGTLVRGEDGVYRIRKD</sequence>